<sequence length="390" mass="43593">MKVLILPISGGGFPVQLGILSKLCDAKYEPDLVLSSSGGNVSAYIAAAGGWQSKGIKRVAKCLSKDFFLTSWTEGLFSFIPSWIPGFFMDSFFNSSTLGIEFFKENFNSVTATHVEIWTGTVDCTSKKSQLFCNRKYIDSCIYEEKSDKKDGVGCLVDTIKDEKSSTIPVKCIDCKIDTQLYGCLEPIYLNGNVEEIGKAALASASIPTMVPSQNIRGKLYADGGVTHASPLSIMKDVINNLEEKRSQGLHLTYVNSFDLEKSDPVSPTYMTSLHNGKITMLELVQNLAVQDRIAGIDLIRNPDIKMYSLEGFINNSDDIEWIETRRLKCRRSFIEYYPVNNDVIDLKSFKNDDVLKLLEESSVKFKYRLRWVGSADIFEKSKVINKDGK</sequence>
<organism evidence="3">
    <name type="scientific">Solumvirus sp</name>
    <dbReference type="NCBI Taxonomy" id="2487773"/>
    <lineage>
        <taxon>Viruses</taxon>
        <taxon>Pithoviruses</taxon>
    </lineage>
</organism>
<dbReference type="SUPFAM" id="SSF52151">
    <property type="entry name" value="FabD/lysophospholipase-like"/>
    <property type="match status" value="1"/>
</dbReference>
<dbReference type="EMBL" id="MK072502">
    <property type="protein sequence ID" value="AYV86340.1"/>
    <property type="molecule type" value="Genomic_DNA"/>
</dbReference>
<protein>
    <submittedName>
        <fullName evidence="3">Patatin-like phospholipase</fullName>
    </submittedName>
</protein>
<keyword evidence="1" id="KW-0443">Lipid metabolism</keyword>
<name>A0A3G5AGU4_9VIRU</name>
<proteinExistence type="predicted"/>
<reference evidence="3" key="1">
    <citation type="submission" date="2018-10" db="EMBL/GenBank/DDBJ databases">
        <title>Hidden diversity of soil giant viruses.</title>
        <authorList>
            <person name="Schulz F."/>
            <person name="Alteio L."/>
            <person name="Goudeau D."/>
            <person name="Ryan E.M."/>
            <person name="Malmstrom R.R."/>
            <person name="Blanchard J."/>
            <person name="Woyke T."/>
        </authorList>
    </citation>
    <scope>NUCLEOTIDE SEQUENCE</scope>
    <source>
        <strain evidence="3">SMV1</strain>
    </source>
</reference>
<feature type="domain" description="PNPLA" evidence="2">
    <location>
        <begin position="8"/>
        <end position="234"/>
    </location>
</feature>
<dbReference type="InterPro" id="IPR016035">
    <property type="entry name" value="Acyl_Trfase/lysoPLipase"/>
</dbReference>
<evidence type="ECO:0000259" key="2">
    <source>
        <dbReference type="Pfam" id="PF01734"/>
    </source>
</evidence>
<evidence type="ECO:0000313" key="3">
    <source>
        <dbReference type="EMBL" id="AYV86340.1"/>
    </source>
</evidence>
<dbReference type="GO" id="GO:0006629">
    <property type="term" value="P:lipid metabolic process"/>
    <property type="evidence" value="ECO:0007669"/>
    <property type="project" value="UniProtKB-KW"/>
</dbReference>
<dbReference type="Pfam" id="PF01734">
    <property type="entry name" value="Patatin"/>
    <property type="match status" value="1"/>
</dbReference>
<dbReference type="InterPro" id="IPR002641">
    <property type="entry name" value="PNPLA_dom"/>
</dbReference>
<dbReference type="Gene3D" id="3.40.1090.10">
    <property type="entry name" value="Cytosolic phospholipase A2 catalytic domain"/>
    <property type="match status" value="1"/>
</dbReference>
<accession>A0A3G5AGU4</accession>
<gene>
    <name evidence="3" type="ORF">Solumvirus5_7</name>
</gene>
<evidence type="ECO:0000256" key="1">
    <source>
        <dbReference type="ARBA" id="ARBA00023098"/>
    </source>
</evidence>